<dbReference type="STRING" id="1484693.RS694_16500"/>
<keyword evidence="3" id="KW-1185">Reference proteome</keyword>
<dbReference type="InterPro" id="IPR011044">
    <property type="entry name" value="Quino_amine_DH_bsu"/>
</dbReference>
<dbReference type="Pfam" id="PF14339">
    <property type="entry name" value="DUF4394"/>
    <property type="match status" value="1"/>
</dbReference>
<reference evidence="2 3" key="1">
    <citation type="submission" date="2017-01" db="EMBL/GenBank/DDBJ databases">
        <authorList>
            <person name="Mah S.A."/>
            <person name="Swanson W.J."/>
            <person name="Moy G.W."/>
            <person name="Vacquier V.D."/>
        </authorList>
    </citation>
    <scope>NUCLEOTIDE SEQUENCE [LARGE SCALE GENOMIC DNA]</scope>
    <source>
        <strain evidence="2 3">DSM 22694</strain>
    </source>
</reference>
<dbReference type="KEGG" id="rsb:RS694_16500"/>
<organism evidence="2 3">
    <name type="scientific">Rhodoferax saidenbachensis</name>
    <dbReference type="NCBI Taxonomy" id="1484693"/>
    <lineage>
        <taxon>Bacteria</taxon>
        <taxon>Pseudomonadati</taxon>
        <taxon>Pseudomonadota</taxon>
        <taxon>Betaproteobacteria</taxon>
        <taxon>Burkholderiales</taxon>
        <taxon>Comamonadaceae</taxon>
        <taxon>Rhodoferax</taxon>
    </lineage>
</organism>
<evidence type="ECO:0000313" key="3">
    <source>
        <dbReference type="Proteomes" id="UP000186110"/>
    </source>
</evidence>
<protein>
    <recommendedName>
        <fullName evidence="1">DUF4394 domain-containing protein</fullName>
    </recommendedName>
</protein>
<evidence type="ECO:0000313" key="2">
    <source>
        <dbReference type="EMBL" id="APW44931.1"/>
    </source>
</evidence>
<evidence type="ECO:0000259" key="1">
    <source>
        <dbReference type="Pfam" id="PF14339"/>
    </source>
</evidence>
<sequence length="281" mass="28755">MGSSVVVLGLIGLLGACSTLEPQGPPRKESLHVLTQDLQLLTVNAGQPARVLQRVALTGLPAGERLIGLDYRISKGVLFTLSRSGRVYTINADSGAVTPVGTAPIATPLEGTVFGVDFNPAADRIRVVSNTGQNLRLHPDTGAIAAVDPAVAYEPGDAQAGQKPALMAAAYTYNKKDDKLTTNYAIDGRSGTLVRQGSVEGVQPVVSPNTGRLFTVGALGTGALQDAAFDIADVTGAAFAALQTAPQGPYRLYLVNLDSGKAEALGTVAGGTALVGIAIIP</sequence>
<gene>
    <name evidence="2" type="ORF">RS694_16500</name>
</gene>
<dbReference type="Proteomes" id="UP000186110">
    <property type="component" value="Chromosome"/>
</dbReference>
<dbReference type="EMBL" id="CP019239">
    <property type="protein sequence ID" value="APW44931.1"/>
    <property type="molecule type" value="Genomic_DNA"/>
</dbReference>
<dbReference type="SUPFAM" id="SSF50969">
    <property type="entry name" value="YVTN repeat-like/Quinoprotein amine dehydrogenase"/>
    <property type="match status" value="1"/>
</dbReference>
<proteinExistence type="predicted"/>
<accession>A0A1P8KG35</accession>
<dbReference type="eggNOG" id="COG3291">
    <property type="taxonomic scope" value="Bacteria"/>
</dbReference>
<dbReference type="AlphaFoldDB" id="A0A1P8KG35"/>
<dbReference type="InterPro" id="IPR025507">
    <property type="entry name" value="DUF4394"/>
</dbReference>
<name>A0A1P8KG35_9BURK</name>
<feature type="domain" description="DUF4394" evidence="1">
    <location>
        <begin position="39"/>
        <end position="278"/>
    </location>
</feature>